<dbReference type="InterPro" id="IPR050432">
    <property type="entry name" value="FAD-linked_Oxidoreductases_BP"/>
</dbReference>
<protein>
    <submittedName>
        <fullName evidence="4">FAD-binding oxidoreductase</fullName>
    </submittedName>
</protein>
<evidence type="ECO:0000313" key="5">
    <source>
        <dbReference type="Proteomes" id="UP000261812"/>
    </source>
</evidence>
<feature type="domain" description="FAD-binding PCMH-type" evidence="3">
    <location>
        <begin position="20"/>
        <end position="187"/>
    </location>
</feature>
<dbReference type="InterPro" id="IPR036318">
    <property type="entry name" value="FAD-bd_PCMH-like_sf"/>
</dbReference>
<reference evidence="5" key="1">
    <citation type="submission" date="2018-09" db="EMBL/GenBank/DDBJ databases">
        <title>Complete genome sequence of thermophilic cyanobacteria strain Thermosynechococcus elongatus PKUAC-SCTE542.</title>
        <authorList>
            <person name="Liang Y."/>
            <person name="Tang J."/>
            <person name="Daroch M."/>
        </authorList>
    </citation>
    <scope>NUCLEOTIDE SEQUENCE [LARGE SCALE GENOMIC DNA]</scope>
    <source>
        <strain evidence="5">E542</strain>
    </source>
</reference>
<dbReference type="Proteomes" id="UP000261812">
    <property type="component" value="Chromosome"/>
</dbReference>
<comment type="similarity">
    <text evidence="1">Belongs to the oxygen-dependent FAD-linked oxidoreductase family.</text>
</comment>
<name>A0A3B7MBI8_9CYAN</name>
<dbReference type="AlphaFoldDB" id="A0A3B7MBI8"/>
<keyword evidence="2" id="KW-0560">Oxidoreductase</keyword>
<dbReference type="Pfam" id="PF01565">
    <property type="entry name" value="FAD_binding_4"/>
    <property type="match status" value="1"/>
</dbReference>
<organism evidence="4 5">
    <name type="scientific">Thermosynechococcus sichuanensis E542</name>
    <dbReference type="NCBI Taxonomy" id="2016101"/>
    <lineage>
        <taxon>Bacteria</taxon>
        <taxon>Bacillati</taxon>
        <taxon>Cyanobacteriota</taxon>
        <taxon>Cyanophyceae</taxon>
        <taxon>Acaryochloridales</taxon>
        <taxon>Thermosynechococcaceae</taxon>
        <taxon>Thermosynechococcus</taxon>
        <taxon>Thermosynechococcus sichuanensis</taxon>
    </lineage>
</organism>
<sequence>MSSPMAPRGSLKTLCGWGRYPVQTCHVYCPRSESEMIQLLKRGLPLIARGNGRAYGDSALNREATLQMRHFNRLLGFNPQTGQLIAEAGVLLAEILEIFVPRGWFPLVTPGTKFVTVGGMIAADVHGKNHHKEGSFVRSLDWLDLLTSEGQIYRCSPSENRDLFYWTVGGMGLTGVILRAAFRLRPIETAWIRQTIRIAKNLDEVIDLFEAAQDVTYSVAWIDCLASGSRLGRSVVMLGEHATREELPTKYRQRPLRTPQRRKISIPLDFPNGALNALTVGTFNQLYFLNSQRKAGQSFVDWDTFFYPLDSLLGWNRIYGRRGFVQFQCVLPLSTAREGLSALLHCTSAAGAGSFLAVLKKLGDQQGYFSFPMAGYTLALDFPMSQRTLKVLDQLEEITLQYGGRFYLAKDSHLTPLRLRQSDCRVETFVKVRNAQQWTVNFASEQSKRLRL</sequence>
<dbReference type="PANTHER" id="PTHR13878:SF53">
    <property type="entry name" value="CYTOKININ DEHYDROGENASE 6"/>
    <property type="match status" value="1"/>
</dbReference>
<dbReference type="KEGG" id="tsq:D3A95_07285"/>
<dbReference type="InterPro" id="IPR016166">
    <property type="entry name" value="FAD-bd_PCMH"/>
</dbReference>
<dbReference type="PROSITE" id="PS51387">
    <property type="entry name" value="FAD_PCMH"/>
    <property type="match status" value="1"/>
</dbReference>
<dbReference type="GO" id="GO:0071949">
    <property type="term" value="F:FAD binding"/>
    <property type="evidence" value="ECO:0007669"/>
    <property type="project" value="InterPro"/>
</dbReference>
<dbReference type="InterPro" id="IPR006094">
    <property type="entry name" value="Oxid_FAD_bind_N"/>
</dbReference>
<evidence type="ECO:0000256" key="2">
    <source>
        <dbReference type="ARBA" id="ARBA00023002"/>
    </source>
</evidence>
<evidence type="ECO:0000256" key="1">
    <source>
        <dbReference type="ARBA" id="ARBA00005466"/>
    </source>
</evidence>
<dbReference type="PANTHER" id="PTHR13878">
    <property type="entry name" value="GULONOLACTONE OXIDASE"/>
    <property type="match status" value="1"/>
</dbReference>
<evidence type="ECO:0000259" key="3">
    <source>
        <dbReference type="PROSITE" id="PS51387"/>
    </source>
</evidence>
<dbReference type="SUPFAM" id="SSF56176">
    <property type="entry name" value="FAD-binding/transporter-associated domain-like"/>
    <property type="match status" value="1"/>
</dbReference>
<gene>
    <name evidence="4" type="ORF">D3A95_07285</name>
</gene>
<accession>A0A3B7MBI8</accession>
<keyword evidence="5" id="KW-1185">Reference proteome</keyword>
<dbReference type="EMBL" id="CP032152">
    <property type="protein sequence ID" value="AXY67987.1"/>
    <property type="molecule type" value="Genomic_DNA"/>
</dbReference>
<dbReference type="InterPro" id="IPR016169">
    <property type="entry name" value="FAD-bd_PCMH_sub2"/>
</dbReference>
<dbReference type="RefSeq" id="WP_181494400.1">
    <property type="nucleotide sequence ID" value="NZ_CP032152.1"/>
</dbReference>
<dbReference type="GO" id="GO:0016491">
    <property type="term" value="F:oxidoreductase activity"/>
    <property type="evidence" value="ECO:0007669"/>
    <property type="project" value="UniProtKB-KW"/>
</dbReference>
<evidence type="ECO:0000313" key="4">
    <source>
        <dbReference type="EMBL" id="AXY67987.1"/>
    </source>
</evidence>
<dbReference type="Gene3D" id="3.30.465.10">
    <property type="match status" value="1"/>
</dbReference>
<proteinExistence type="inferred from homology"/>